<sequence length="149" mass="16490">MLVEKGHAIYVPVEYLVDRNETITCTSHYGVHKPIMVMHPLAMSLDKSLDKIPITNIISSPHFGNGNAHISVYSQNLMGRPLISPRPILLIAGTDADTKCKLSTKSSTSRSNNSSKSSSLRQQLARLEEGIKSMREPLRLDISMETDSK</sequence>
<dbReference type="InParanoid" id="A0A1Y1Y1V2"/>
<dbReference type="Proteomes" id="UP000193498">
    <property type="component" value="Unassembled WGS sequence"/>
</dbReference>
<organism evidence="2 3">
    <name type="scientific">Basidiobolus meristosporus CBS 931.73</name>
    <dbReference type="NCBI Taxonomy" id="1314790"/>
    <lineage>
        <taxon>Eukaryota</taxon>
        <taxon>Fungi</taxon>
        <taxon>Fungi incertae sedis</taxon>
        <taxon>Zoopagomycota</taxon>
        <taxon>Entomophthoromycotina</taxon>
        <taxon>Basidiobolomycetes</taxon>
        <taxon>Basidiobolales</taxon>
        <taxon>Basidiobolaceae</taxon>
        <taxon>Basidiobolus</taxon>
    </lineage>
</organism>
<keyword evidence="3" id="KW-1185">Reference proteome</keyword>
<dbReference type="EMBL" id="MCFE01000297">
    <property type="protein sequence ID" value="ORX91990.1"/>
    <property type="molecule type" value="Genomic_DNA"/>
</dbReference>
<evidence type="ECO:0000256" key="1">
    <source>
        <dbReference type="SAM" id="MobiDB-lite"/>
    </source>
</evidence>
<feature type="compositionally biased region" description="Low complexity" evidence="1">
    <location>
        <begin position="103"/>
        <end position="121"/>
    </location>
</feature>
<reference evidence="2 3" key="1">
    <citation type="submission" date="2016-07" db="EMBL/GenBank/DDBJ databases">
        <title>Pervasive Adenine N6-methylation of Active Genes in Fungi.</title>
        <authorList>
            <consortium name="DOE Joint Genome Institute"/>
            <person name="Mondo S.J."/>
            <person name="Dannebaum R.O."/>
            <person name="Kuo R.C."/>
            <person name="Labutti K."/>
            <person name="Haridas S."/>
            <person name="Kuo A."/>
            <person name="Salamov A."/>
            <person name="Ahrendt S.R."/>
            <person name="Lipzen A."/>
            <person name="Sullivan W."/>
            <person name="Andreopoulos W.B."/>
            <person name="Clum A."/>
            <person name="Lindquist E."/>
            <person name="Daum C."/>
            <person name="Ramamoorthy G.K."/>
            <person name="Gryganskyi A."/>
            <person name="Culley D."/>
            <person name="Magnuson J.K."/>
            <person name="James T.Y."/>
            <person name="O'Malley M.A."/>
            <person name="Stajich J.E."/>
            <person name="Spatafora J.W."/>
            <person name="Visel A."/>
            <person name="Grigoriev I.V."/>
        </authorList>
    </citation>
    <scope>NUCLEOTIDE SEQUENCE [LARGE SCALE GENOMIC DNA]</scope>
    <source>
        <strain evidence="2 3">CBS 931.73</strain>
    </source>
</reference>
<gene>
    <name evidence="2" type="ORF">K493DRAFT_303664</name>
</gene>
<feature type="region of interest" description="Disordered" evidence="1">
    <location>
        <begin position="101"/>
        <end position="149"/>
    </location>
</feature>
<evidence type="ECO:0000313" key="2">
    <source>
        <dbReference type="EMBL" id="ORX91990.1"/>
    </source>
</evidence>
<name>A0A1Y1Y1V2_9FUNG</name>
<comment type="caution">
    <text evidence="2">The sequence shown here is derived from an EMBL/GenBank/DDBJ whole genome shotgun (WGS) entry which is preliminary data.</text>
</comment>
<feature type="compositionally biased region" description="Basic and acidic residues" evidence="1">
    <location>
        <begin position="126"/>
        <end position="139"/>
    </location>
</feature>
<proteinExistence type="predicted"/>
<protein>
    <submittedName>
        <fullName evidence="2">Uncharacterized protein</fullName>
    </submittedName>
</protein>
<accession>A0A1Y1Y1V2</accession>
<dbReference type="AlphaFoldDB" id="A0A1Y1Y1V2"/>
<evidence type="ECO:0000313" key="3">
    <source>
        <dbReference type="Proteomes" id="UP000193498"/>
    </source>
</evidence>